<keyword evidence="3" id="KW-1185">Reference proteome</keyword>
<sequence length="309" mass="33974">MIPSVVGYQGYKSYGDKPYSQLKPGQTSTERDFYAEATREVPDGKAVLSNFGRYESIYGQNVSKGVGQGDYKVPLKNNNTMYPYEYVHNPDLFNHTKTGKIQSLRRTQDGTKDGFGGSLSKAGATAMGIENAAPDATLSQTGMSRTQGNGTTQHWKSTYKNSVETSLAQPAQKSQPPEWSLPRQAYTSKRSYFYTESMKSFGTYGNNPLQKLKSEDAGKTDLHELNIGTTKTTSHIPGYNGFLPKVDINDTAIGQSLGQQTRETFIKQNIVENHCVRIPGYGGHKPMSVVNDRGSLRPSCLTTAGESYN</sequence>
<evidence type="ECO:0000256" key="1">
    <source>
        <dbReference type="SAM" id="MobiDB-lite"/>
    </source>
</evidence>
<dbReference type="EMBL" id="RRYP01012005">
    <property type="protein sequence ID" value="TNV77384.1"/>
    <property type="molecule type" value="Genomic_DNA"/>
</dbReference>
<dbReference type="AlphaFoldDB" id="A0A8J8NM66"/>
<dbReference type="OrthoDB" id="59449at2759"/>
<reference evidence="2" key="1">
    <citation type="submission" date="2019-06" db="EMBL/GenBank/DDBJ databases">
        <authorList>
            <person name="Zheng W."/>
        </authorList>
    </citation>
    <scope>NUCLEOTIDE SEQUENCE</scope>
    <source>
        <strain evidence="2">QDHG01</strain>
    </source>
</reference>
<evidence type="ECO:0000313" key="2">
    <source>
        <dbReference type="EMBL" id="TNV77384.1"/>
    </source>
</evidence>
<gene>
    <name evidence="2" type="ORF">FGO68_gene11240</name>
</gene>
<name>A0A8J8NM66_HALGN</name>
<proteinExistence type="predicted"/>
<comment type="caution">
    <text evidence="2">The sequence shown here is derived from an EMBL/GenBank/DDBJ whole genome shotgun (WGS) entry which is preliminary data.</text>
</comment>
<dbReference type="Proteomes" id="UP000785679">
    <property type="component" value="Unassembled WGS sequence"/>
</dbReference>
<feature type="region of interest" description="Disordered" evidence="1">
    <location>
        <begin position="163"/>
        <end position="182"/>
    </location>
</feature>
<accession>A0A8J8NM66</accession>
<protein>
    <submittedName>
        <fullName evidence="2">Uncharacterized protein</fullName>
    </submittedName>
</protein>
<organism evidence="2 3">
    <name type="scientific">Halteria grandinella</name>
    <dbReference type="NCBI Taxonomy" id="5974"/>
    <lineage>
        <taxon>Eukaryota</taxon>
        <taxon>Sar</taxon>
        <taxon>Alveolata</taxon>
        <taxon>Ciliophora</taxon>
        <taxon>Intramacronucleata</taxon>
        <taxon>Spirotrichea</taxon>
        <taxon>Stichotrichia</taxon>
        <taxon>Sporadotrichida</taxon>
        <taxon>Halteriidae</taxon>
        <taxon>Halteria</taxon>
    </lineage>
</organism>
<evidence type="ECO:0000313" key="3">
    <source>
        <dbReference type="Proteomes" id="UP000785679"/>
    </source>
</evidence>
<feature type="compositionally biased region" description="Polar residues" evidence="1">
    <location>
        <begin position="163"/>
        <end position="177"/>
    </location>
</feature>